<evidence type="ECO:0000313" key="2">
    <source>
        <dbReference type="Proteomes" id="UP000515679"/>
    </source>
</evidence>
<reference evidence="1 2" key="1">
    <citation type="submission" date="2019-07" db="EMBL/GenBank/DDBJ databases">
        <authorList>
            <person name="Kim J.K."/>
            <person name="Cheong H.-M."/>
            <person name="Choi Y."/>
            <person name="Hwang K.J."/>
            <person name="Lee S."/>
            <person name="Choi C."/>
        </authorList>
    </citation>
    <scope>NUCLEOTIDE SEQUENCE [LARGE SCALE GENOMIC DNA]</scope>
    <source>
        <strain evidence="1 2">KS 22</strain>
    </source>
</reference>
<keyword evidence="1" id="KW-0808">Transferase</keyword>
<protein>
    <submittedName>
        <fullName evidence="1">Glycosyltransferase family 2 protein</fullName>
    </submittedName>
</protein>
<dbReference type="GO" id="GO:0016740">
    <property type="term" value="F:transferase activity"/>
    <property type="evidence" value="ECO:0007669"/>
    <property type="project" value="UniProtKB-KW"/>
</dbReference>
<organism evidence="1 2">
    <name type="scientific">Cohnella cholangitidis</name>
    <dbReference type="NCBI Taxonomy" id="2598458"/>
    <lineage>
        <taxon>Bacteria</taxon>
        <taxon>Bacillati</taxon>
        <taxon>Bacillota</taxon>
        <taxon>Bacilli</taxon>
        <taxon>Bacillales</taxon>
        <taxon>Paenibacillaceae</taxon>
        <taxon>Cohnella</taxon>
    </lineage>
</organism>
<dbReference type="Pfam" id="PF11316">
    <property type="entry name" value="Rhamno_transf"/>
    <property type="match status" value="1"/>
</dbReference>
<keyword evidence="2" id="KW-1185">Reference proteome</keyword>
<dbReference type="Proteomes" id="UP000515679">
    <property type="component" value="Chromosome"/>
</dbReference>
<name>A0A7G5BV03_9BACL</name>
<dbReference type="CDD" id="cd00761">
    <property type="entry name" value="Glyco_tranf_GTA_type"/>
    <property type="match status" value="1"/>
</dbReference>
<dbReference type="KEGG" id="cchl:FPL14_05890"/>
<dbReference type="InterPro" id="IPR021466">
    <property type="entry name" value="Put_rhamnosyl_transferase"/>
</dbReference>
<sequence length="242" mass="28649">MMPNKCIQMEIQFNGRSEKVKRSEKNQLWQVGLTKEWIEYRLRIFMKYTLQSLKKQTNQNFTALIKYASASEGLILKSLAKYEPLPDNIRFIPRNRKIRNQKKFSAGCEDLYLVRLDCDDTYHKTFIQQLHDFDPKPDTIAIVNQAGYIYDSTNHRMASVTMPSPNFYTWIYKTEDYFNGKRYIAQGGHKGVILSKHEILNPDQRNYMIVVHQQNTKNQKLLAQYDFETKRSKVNSILKNFI</sequence>
<evidence type="ECO:0000313" key="1">
    <source>
        <dbReference type="EMBL" id="QMV40787.1"/>
    </source>
</evidence>
<accession>A0A7G5BV03</accession>
<dbReference type="AlphaFoldDB" id="A0A7G5BV03"/>
<proteinExistence type="predicted"/>
<dbReference type="EMBL" id="CP041969">
    <property type="protein sequence ID" value="QMV40787.1"/>
    <property type="molecule type" value="Genomic_DNA"/>
</dbReference>
<dbReference type="RefSeq" id="WP_182302144.1">
    <property type="nucleotide sequence ID" value="NZ_CP041969.1"/>
</dbReference>
<gene>
    <name evidence="1" type="ORF">FPL14_05890</name>
</gene>